<comment type="caution">
    <text evidence="4">The sequence shown here is derived from an EMBL/GenBank/DDBJ whole genome shotgun (WGS) entry which is preliminary data.</text>
</comment>
<dbReference type="InterPro" id="IPR041577">
    <property type="entry name" value="RT_RNaseH_2"/>
</dbReference>
<dbReference type="InterPro" id="IPR000477">
    <property type="entry name" value="RT_dom"/>
</dbReference>
<dbReference type="InterPro" id="IPR043502">
    <property type="entry name" value="DNA/RNA_pol_sf"/>
</dbReference>
<dbReference type="Pfam" id="PF17921">
    <property type="entry name" value="Integrase_H2C2"/>
    <property type="match status" value="1"/>
</dbReference>
<dbReference type="SUPFAM" id="SSF53098">
    <property type="entry name" value="Ribonuclease H-like"/>
    <property type="match status" value="1"/>
</dbReference>
<dbReference type="PANTHER" id="PTHR37984:SF15">
    <property type="entry name" value="INTEGRASE CATALYTIC DOMAIN-CONTAINING PROTEIN"/>
    <property type="match status" value="1"/>
</dbReference>
<feature type="compositionally biased region" description="Acidic residues" evidence="1">
    <location>
        <begin position="1261"/>
        <end position="1272"/>
    </location>
</feature>
<dbReference type="EMBL" id="VSWD01000003">
    <property type="protein sequence ID" value="KAK3106337.1"/>
    <property type="molecule type" value="Genomic_DNA"/>
</dbReference>
<proteinExistence type="predicted"/>
<dbReference type="InterPro" id="IPR041588">
    <property type="entry name" value="Integrase_H2C2"/>
</dbReference>
<evidence type="ECO:0000259" key="2">
    <source>
        <dbReference type="PROSITE" id="PS50878"/>
    </source>
</evidence>
<feature type="compositionally biased region" description="Basic and acidic residues" evidence="1">
    <location>
        <begin position="1273"/>
        <end position="1284"/>
    </location>
</feature>
<sequence length="1364" mass="156289">MLPYYGYIEVKVQGQGLPCDQSTPYLFLIVPDSSYNKTVPVLLGTNVLCHIMDDIKEQYGHQFLQRANLYTPWYLAFRTVILRDKALQRSNNRLAIVKCASTKPIIIPPNSSVQIDGYLDKVVPYTSTPAILHMTPYSVLTENLDLSPSLIQYDPHTKDPVVVTIDNITTATVNVQPRAVLCELQPVTIEQEAPIVKNDTPSPSSVLDSTNIERDGITSEQYEAGCHLLRQFEDVFSKSPTDIGHTDMVQHRIELHDDRPFKQRARTIPPAMFTEVKEHLQQLLDAGIIRKSQSPWSSNVVLCRKKNGELRMCVDYRQLNQRTKKDSYALPRVEDILAALGGNRYFTILDMKSGYHQIELHPDHKERSAFTVGPLGFFEYHRLPFGLVNAPATYQRLMERVFDGLHLHICYIFLDDVLIFSKTFEEHLERLKQVLERLRSVNLKLAPKKCEFFRGKVKYVGNLVSERGIEPDPAKIDKVKNWPKPRNSDEVRQFLGFVGYYRRFIKGFSSIARPLNVLLPPTRTKKGVRTKKPTTEWKWEQEQEDSFNALREKLVTYPVLGYPDFSLPFELHCDASMSSLGAVLYQMQDGVQRVIAYASRSLTKSERNYPVHKLEFLAMKWAITDKFYDFLYGNKFAVFTDNNPLTYVLTTAKLDATGQRWIAALAPFNFSITYRNGRKNIDADALSRIPLRINPESVQSICQSVTIPTAENVLTDDVIDQQISDIGTDIDLQTAQEQDPVISFWRNCVTDKFKPLKQNLPYEQRSQHLLLLRNFDRLSIKNGLLVRENSNDNSSGPQVILPYSCRDIAMKYAHDNIGHPGRDKTFHLIHDRFLWSGMSIDVSDYVSHCKRCLLYKTRPEKAPLTSIHTYHPMELICIDYLTLEPSKGNISNILVITDHFTRYAQAIPTKNQTARTTAEALFKHFIVHYGIPGKIHSDQGAQFEGKVIAELCNILDIRKSRSSPYHPMGNGACERFNRTLIGMLGTLEKEQKADWKTYVAPLVHAYNSMRQESTGYPPFYLMFGRYPRLPIDLAFGLDRVRESPKEPRSKYVETVRRKLEKAYEMARSSSERAKERQKDFYDIKAKGAVIDIGDEVLVKIVSFDGKHKLSNKWEDATYLVLEKPNRDIPVYVVQRKDGQGRKRTLHRNLLLPLRSRVEAPRIIPTIHPKPAPRKSKPEPEVTQRATTQRARRGPPRTEIESSSDSENDYTGEYLHIESTRPPSVESHIFDAAADREGTDTNIGDGPDPTHRIESSRREQPDSDDDTLDENPVDDIRVSQRQPDDERSEDDDEEDDDTGLDVQTRKSSRTTRRPLWMNSGDFILQHSVIPDWKLRADYLQNLVKSGVLRNSDTITATLMKIIADK</sequence>
<dbReference type="PROSITE" id="PS50994">
    <property type="entry name" value="INTEGRASE"/>
    <property type="match status" value="1"/>
</dbReference>
<dbReference type="GO" id="GO:0015074">
    <property type="term" value="P:DNA integration"/>
    <property type="evidence" value="ECO:0007669"/>
    <property type="project" value="InterPro"/>
</dbReference>
<dbReference type="FunFam" id="3.30.420.10:FF:000032">
    <property type="entry name" value="Retrovirus-related Pol polyprotein from transposon 297-like Protein"/>
    <property type="match status" value="1"/>
</dbReference>
<dbReference type="InterPro" id="IPR036397">
    <property type="entry name" value="RNaseH_sf"/>
</dbReference>
<evidence type="ECO:0000259" key="3">
    <source>
        <dbReference type="PROSITE" id="PS50994"/>
    </source>
</evidence>
<dbReference type="GO" id="GO:0003676">
    <property type="term" value="F:nucleic acid binding"/>
    <property type="evidence" value="ECO:0007669"/>
    <property type="project" value="InterPro"/>
</dbReference>
<evidence type="ECO:0000313" key="5">
    <source>
        <dbReference type="Proteomes" id="UP001186944"/>
    </source>
</evidence>
<dbReference type="InterPro" id="IPR012337">
    <property type="entry name" value="RNaseH-like_sf"/>
</dbReference>
<dbReference type="FunFam" id="3.10.20.370:FF:000001">
    <property type="entry name" value="Retrovirus-related Pol polyprotein from transposon 17.6-like protein"/>
    <property type="match status" value="1"/>
</dbReference>
<dbReference type="FunFam" id="1.10.340.70:FF:000001">
    <property type="entry name" value="Retrovirus-related Pol polyprotein from transposon gypsy-like Protein"/>
    <property type="match status" value="1"/>
</dbReference>
<feature type="domain" description="Integrase catalytic" evidence="3">
    <location>
        <begin position="868"/>
        <end position="1026"/>
    </location>
</feature>
<name>A0AA88YQY6_PINIB</name>
<dbReference type="Pfam" id="PF00078">
    <property type="entry name" value="RVT_1"/>
    <property type="match status" value="1"/>
</dbReference>
<feature type="domain" description="Reverse transcriptase" evidence="2">
    <location>
        <begin position="284"/>
        <end position="464"/>
    </location>
</feature>
<dbReference type="InterPro" id="IPR001584">
    <property type="entry name" value="Integrase_cat-core"/>
</dbReference>
<feature type="region of interest" description="Disordered" evidence="1">
    <location>
        <begin position="1234"/>
        <end position="1309"/>
    </location>
</feature>
<protein>
    <submittedName>
        <fullName evidence="4">Uncharacterized protein</fullName>
    </submittedName>
</protein>
<dbReference type="PROSITE" id="PS50878">
    <property type="entry name" value="RT_POL"/>
    <property type="match status" value="1"/>
</dbReference>
<dbReference type="PANTHER" id="PTHR37984">
    <property type="entry name" value="PROTEIN CBG26694"/>
    <property type="match status" value="1"/>
</dbReference>
<keyword evidence="5" id="KW-1185">Reference proteome</keyword>
<feature type="compositionally biased region" description="Acidic residues" evidence="1">
    <location>
        <begin position="1285"/>
        <end position="1298"/>
    </location>
</feature>
<dbReference type="CDD" id="cd01647">
    <property type="entry name" value="RT_LTR"/>
    <property type="match status" value="1"/>
</dbReference>
<dbReference type="FunFam" id="3.30.70.270:FF:000026">
    <property type="entry name" value="Transposon Ty3-G Gag-Pol polyprotein"/>
    <property type="match status" value="1"/>
</dbReference>
<accession>A0AA88YQY6</accession>
<feature type="compositionally biased region" description="Basic and acidic residues" evidence="1">
    <location>
        <begin position="1247"/>
        <end position="1260"/>
    </location>
</feature>
<dbReference type="Gene3D" id="3.10.10.10">
    <property type="entry name" value="HIV Type 1 Reverse Transcriptase, subunit A, domain 1"/>
    <property type="match status" value="1"/>
</dbReference>
<dbReference type="Pfam" id="PF00665">
    <property type="entry name" value="rve"/>
    <property type="match status" value="1"/>
</dbReference>
<evidence type="ECO:0000256" key="1">
    <source>
        <dbReference type="SAM" id="MobiDB-lite"/>
    </source>
</evidence>
<gene>
    <name evidence="4" type="ORF">FSP39_018012</name>
</gene>
<dbReference type="Gene3D" id="3.30.420.10">
    <property type="entry name" value="Ribonuclease H-like superfamily/Ribonuclease H"/>
    <property type="match status" value="1"/>
</dbReference>
<dbReference type="Gene3D" id="3.30.70.270">
    <property type="match status" value="2"/>
</dbReference>
<organism evidence="4 5">
    <name type="scientific">Pinctada imbricata</name>
    <name type="common">Atlantic pearl-oyster</name>
    <name type="synonym">Pinctada martensii</name>
    <dbReference type="NCBI Taxonomy" id="66713"/>
    <lineage>
        <taxon>Eukaryota</taxon>
        <taxon>Metazoa</taxon>
        <taxon>Spiralia</taxon>
        <taxon>Lophotrochozoa</taxon>
        <taxon>Mollusca</taxon>
        <taxon>Bivalvia</taxon>
        <taxon>Autobranchia</taxon>
        <taxon>Pteriomorphia</taxon>
        <taxon>Pterioida</taxon>
        <taxon>Pterioidea</taxon>
        <taxon>Pteriidae</taxon>
        <taxon>Pinctada</taxon>
    </lineage>
</organism>
<dbReference type="InterPro" id="IPR050951">
    <property type="entry name" value="Retrovirus_Pol_polyprotein"/>
</dbReference>
<reference evidence="4" key="1">
    <citation type="submission" date="2019-08" db="EMBL/GenBank/DDBJ databases">
        <title>The improved chromosome-level genome for the pearl oyster Pinctada fucata martensii using PacBio sequencing and Hi-C.</title>
        <authorList>
            <person name="Zheng Z."/>
        </authorList>
    </citation>
    <scope>NUCLEOTIDE SEQUENCE</scope>
    <source>
        <strain evidence="4">ZZ-2019</strain>
        <tissue evidence="4">Adductor muscle</tissue>
    </source>
</reference>
<dbReference type="Pfam" id="PF17919">
    <property type="entry name" value="RT_RNaseH_2"/>
    <property type="match status" value="1"/>
</dbReference>
<dbReference type="Proteomes" id="UP001186944">
    <property type="component" value="Unassembled WGS sequence"/>
</dbReference>
<dbReference type="CDD" id="cd09274">
    <property type="entry name" value="RNase_HI_RT_Ty3"/>
    <property type="match status" value="1"/>
</dbReference>
<dbReference type="InterPro" id="IPR043128">
    <property type="entry name" value="Rev_trsase/Diguanyl_cyclase"/>
</dbReference>
<evidence type="ECO:0000313" key="4">
    <source>
        <dbReference type="EMBL" id="KAK3106337.1"/>
    </source>
</evidence>
<dbReference type="Gene3D" id="1.10.340.70">
    <property type="match status" value="1"/>
</dbReference>
<dbReference type="SUPFAM" id="SSF56672">
    <property type="entry name" value="DNA/RNA polymerases"/>
    <property type="match status" value="1"/>
</dbReference>
<feature type="region of interest" description="Disordered" evidence="1">
    <location>
        <begin position="1161"/>
        <end position="1208"/>
    </location>
</feature>